<dbReference type="SUPFAM" id="SSF55961">
    <property type="entry name" value="Bet v1-like"/>
    <property type="match status" value="1"/>
</dbReference>
<dbReference type="EMBL" id="VRMG01000007">
    <property type="protein sequence ID" value="TXN30324.1"/>
    <property type="molecule type" value="Genomic_DNA"/>
</dbReference>
<evidence type="ECO:0008006" key="4">
    <source>
        <dbReference type="Google" id="ProtNLM"/>
    </source>
</evidence>
<name>A0A5C8UPV4_9MICO</name>
<comment type="caution">
    <text evidence="2">The sequence shown here is derived from an EMBL/GenBank/DDBJ whole genome shotgun (WGS) entry which is preliminary data.</text>
</comment>
<keyword evidence="1" id="KW-0812">Transmembrane</keyword>
<sequence>MRVLLKLVLDCPPDAAWAAIRSPRVLRDVSAPFTTFESLEADGFPDAWEAGDHPVLVKAFGLLPIGEQIIGISFPEREDGVRMMRDTGRGLSGPLALVTSWQHSIAIAPTADGRTLYRDQLVFSAGPVTPLLWVAYWAFWQWRAFGLRRFAPTWR</sequence>
<gene>
    <name evidence="2" type="ORF">FVP33_09920</name>
</gene>
<keyword evidence="1" id="KW-0472">Membrane</keyword>
<proteinExistence type="predicted"/>
<protein>
    <recommendedName>
        <fullName evidence="4">SRPBCC family protein</fullName>
    </recommendedName>
</protein>
<dbReference type="AlphaFoldDB" id="A0A5C8UPV4"/>
<dbReference type="Gene3D" id="3.30.530.20">
    <property type="match status" value="1"/>
</dbReference>
<evidence type="ECO:0000313" key="2">
    <source>
        <dbReference type="EMBL" id="TXN30324.1"/>
    </source>
</evidence>
<evidence type="ECO:0000256" key="1">
    <source>
        <dbReference type="SAM" id="Phobius"/>
    </source>
</evidence>
<feature type="transmembrane region" description="Helical" evidence="1">
    <location>
        <begin position="121"/>
        <end position="140"/>
    </location>
</feature>
<keyword evidence="1" id="KW-1133">Transmembrane helix</keyword>
<evidence type="ECO:0000313" key="3">
    <source>
        <dbReference type="Proteomes" id="UP000321379"/>
    </source>
</evidence>
<reference evidence="2 3" key="1">
    <citation type="submission" date="2019-08" db="EMBL/GenBank/DDBJ databases">
        <title>Bacterial whole genome sequence for Glaciihabitans sp. CHu50b-6-2.</title>
        <authorList>
            <person name="Jin L."/>
        </authorList>
    </citation>
    <scope>NUCLEOTIDE SEQUENCE [LARGE SCALE GENOMIC DNA]</scope>
    <source>
        <strain evidence="2 3">CHu50b-6-2</strain>
    </source>
</reference>
<dbReference type="RefSeq" id="WP_147783508.1">
    <property type="nucleotide sequence ID" value="NZ_VRMG01000007.1"/>
</dbReference>
<dbReference type="Proteomes" id="UP000321379">
    <property type="component" value="Unassembled WGS sequence"/>
</dbReference>
<organism evidence="2 3">
    <name type="scientific">Lacisediminihabitans profunda</name>
    <dbReference type="NCBI Taxonomy" id="2594790"/>
    <lineage>
        <taxon>Bacteria</taxon>
        <taxon>Bacillati</taxon>
        <taxon>Actinomycetota</taxon>
        <taxon>Actinomycetes</taxon>
        <taxon>Micrococcales</taxon>
        <taxon>Microbacteriaceae</taxon>
        <taxon>Lacisediminihabitans</taxon>
    </lineage>
</organism>
<accession>A0A5C8UPV4</accession>
<dbReference type="InterPro" id="IPR023393">
    <property type="entry name" value="START-like_dom_sf"/>
</dbReference>
<keyword evidence="3" id="KW-1185">Reference proteome</keyword>